<dbReference type="VEuPathDB" id="FungiDB:SeMB42_g01458"/>
<evidence type="ECO:0000313" key="7">
    <source>
        <dbReference type="Proteomes" id="UP000320475"/>
    </source>
</evidence>
<dbReference type="Pfam" id="PF00687">
    <property type="entry name" value="Ribosomal_L1"/>
    <property type="match status" value="1"/>
</dbReference>
<dbReference type="Gene3D" id="3.30.190.20">
    <property type="match status" value="1"/>
</dbReference>
<dbReference type="GO" id="GO:0003735">
    <property type="term" value="F:structural constituent of ribosome"/>
    <property type="evidence" value="ECO:0007669"/>
    <property type="project" value="TreeGrafter"/>
</dbReference>
<dbReference type="InterPro" id="IPR016095">
    <property type="entry name" value="Ribosomal_uL1_3-a/b-sand"/>
</dbReference>
<dbReference type="CDD" id="cd00403">
    <property type="entry name" value="Ribosomal_L1"/>
    <property type="match status" value="1"/>
</dbReference>
<sequence>MNSIRREQLLRLLNTLLPRRPARIPCPVISRPPLTICQIRHYDKRHYKKQKRALRASRNQENVAFADVMHTFRTYCLGEARPITLHTQLAKPDDASSEKSQRVIHGEVTLPHPIQSGATTASGRILVFARDDAAEKAKQLGAAIVGAEELFPQIQEGLLTFDKVLCMKDMYDLVIREVARYLGPKGLMPTPKKGTVGENLDEMFRTLSLVTKYEADQDNMISVIVGNTSWIDKDVFDNSNSLLQSILQSKPSKTNVSEFIQSIVYSAPRAPGVILPLKPFNLVSESSKKRPSLLAKLGIIV</sequence>
<dbReference type="InterPro" id="IPR023674">
    <property type="entry name" value="Ribosomal_uL1-like"/>
</dbReference>
<dbReference type="FunFam" id="3.40.50.790:FF:000001">
    <property type="entry name" value="50S ribosomal protein L1"/>
    <property type="match status" value="1"/>
</dbReference>
<dbReference type="Proteomes" id="UP000317494">
    <property type="component" value="Unassembled WGS sequence"/>
</dbReference>
<reference evidence="6 7" key="1">
    <citation type="journal article" date="2019" name="Sci. Rep.">
        <title>Comparative genomics of chytrid fungi reveal insights into the obligate biotrophic and pathogenic lifestyle of Synchytrium endobioticum.</title>
        <authorList>
            <person name="van de Vossenberg B.T.L.H."/>
            <person name="Warris S."/>
            <person name="Nguyen H.D.T."/>
            <person name="van Gent-Pelzer M.P.E."/>
            <person name="Joly D.L."/>
            <person name="van de Geest H.C."/>
            <person name="Bonants P.J.M."/>
            <person name="Smith D.S."/>
            <person name="Levesque C.A."/>
            <person name="van der Lee T.A.J."/>
        </authorList>
    </citation>
    <scope>NUCLEOTIDE SEQUENCE [LARGE SCALE GENOMIC DNA]</scope>
    <source>
        <strain evidence="4 7">LEV6574</strain>
        <strain evidence="5 6">MB42</strain>
    </source>
</reference>
<dbReference type="EMBL" id="QEAN01000037">
    <property type="protein sequence ID" value="TPX52400.1"/>
    <property type="molecule type" value="Genomic_DNA"/>
</dbReference>
<gene>
    <name evidence="4" type="ORF">SeLEV6574_g05582</name>
    <name evidence="5" type="ORF">SeMB42_g01458</name>
</gene>
<dbReference type="Proteomes" id="UP000320475">
    <property type="component" value="Unassembled WGS sequence"/>
</dbReference>
<evidence type="ECO:0000313" key="5">
    <source>
        <dbReference type="EMBL" id="TPX52400.1"/>
    </source>
</evidence>
<evidence type="ECO:0008006" key="8">
    <source>
        <dbReference type="Google" id="ProtNLM"/>
    </source>
</evidence>
<name>A0A507DNE5_9FUNG</name>
<dbReference type="OrthoDB" id="1747252at2759"/>
<proteinExistence type="inferred from homology"/>
<organism evidence="5 6">
    <name type="scientific">Synchytrium endobioticum</name>
    <dbReference type="NCBI Taxonomy" id="286115"/>
    <lineage>
        <taxon>Eukaryota</taxon>
        <taxon>Fungi</taxon>
        <taxon>Fungi incertae sedis</taxon>
        <taxon>Chytridiomycota</taxon>
        <taxon>Chytridiomycota incertae sedis</taxon>
        <taxon>Chytridiomycetes</taxon>
        <taxon>Synchytriales</taxon>
        <taxon>Synchytriaceae</taxon>
        <taxon>Synchytrium</taxon>
    </lineage>
</organism>
<dbReference type="AlphaFoldDB" id="A0A507DNE5"/>
<protein>
    <recommendedName>
        <fullName evidence="8">Ribosomal protein</fullName>
    </recommendedName>
</protein>
<evidence type="ECO:0000313" key="4">
    <source>
        <dbReference type="EMBL" id="TPX42480.1"/>
    </source>
</evidence>
<evidence type="ECO:0000313" key="6">
    <source>
        <dbReference type="Proteomes" id="UP000317494"/>
    </source>
</evidence>
<comment type="caution">
    <text evidence="5">The sequence shown here is derived from an EMBL/GenBank/DDBJ whole genome shotgun (WGS) entry which is preliminary data.</text>
</comment>
<dbReference type="GO" id="GO:0005762">
    <property type="term" value="C:mitochondrial large ribosomal subunit"/>
    <property type="evidence" value="ECO:0007669"/>
    <property type="project" value="TreeGrafter"/>
</dbReference>
<keyword evidence="6" id="KW-1185">Reference proteome</keyword>
<evidence type="ECO:0000256" key="3">
    <source>
        <dbReference type="ARBA" id="ARBA00023274"/>
    </source>
</evidence>
<accession>A0A507DNE5</accession>
<comment type="similarity">
    <text evidence="1">Belongs to the universal ribosomal protein uL1 family.</text>
</comment>
<keyword evidence="2" id="KW-0689">Ribosomal protein</keyword>
<dbReference type="InterPro" id="IPR028364">
    <property type="entry name" value="Ribosomal_uL1/biogenesis"/>
</dbReference>
<keyword evidence="3" id="KW-0687">Ribonucleoprotein</keyword>
<dbReference type="PANTHER" id="PTHR36427">
    <property type="entry name" value="54S RIBOSOMAL PROTEIN L1, MITOCHONDRIAL"/>
    <property type="match status" value="1"/>
</dbReference>
<evidence type="ECO:0000256" key="2">
    <source>
        <dbReference type="ARBA" id="ARBA00022980"/>
    </source>
</evidence>
<dbReference type="STRING" id="286115.A0A507DNE5"/>
<evidence type="ECO:0000256" key="1">
    <source>
        <dbReference type="ARBA" id="ARBA00010531"/>
    </source>
</evidence>
<dbReference type="PANTHER" id="PTHR36427:SF3">
    <property type="entry name" value="LARGE RIBOSOMAL SUBUNIT PROTEIN UL1M"/>
    <property type="match status" value="1"/>
</dbReference>
<dbReference type="Gene3D" id="3.40.50.790">
    <property type="match status" value="1"/>
</dbReference>
<dbReference type="EMBL" id="QEAM01000269">
    <property type="protein sequence ID" value="TPX42480.1"/>
    <property type="molecule type" value="Genomic_DNA"/>
</dbReference>
<dbReference type="SUPFAM" id="SSF56808">
    <property type="entry name" value="Ribosomal protein L1"/>
    <property type="match status" value="1"/>
</dbReference>